<name>A0A2R6WVW7_MARPO</name>
<dbReference type="EMBL" id="KZ772726">
    <property type="protein sequence ID" value="PTQ37990.1"/>
    <property type="molecule type" value="Genomic_DNA"/>
</dbReference>
<feature type="region of interest" description="Disordered" evidence="1">
    <location>
        <begin position="1"/>
        <end position="27"/>
    </location>
</feature>
<dbReference type="Proteomes" id="UP000244005">
    <property type="component" value="Unassembled WGS sequence"/>
</dbReference>
<organism evidence="2 3">
    <name type="scientific">Marchantia polymorpha</name>
    <name type="common">Common liverwort</name>
    <name type="synonym">Marchantia aquatica</name>
    <dbReference type="NCBI Taxonomy" id="3197"/>
    <lineage>
        <taxon>Eukaryota</taxon>
        <taxon>Viridiplantae</taxon>
        <taxon>Streptophyta</taxon>
        <taxon>Embryophyta</taxon>
        <taxon>Marchantiophyta</taxon>
        <taxon>Marchantiopsida</taxon>
        <taxon>Marchantiidae</taxon>
        <taxon>Marchantiales</taxon>
        <taxon>Marchantiaceae</taxon>
        <taxon>Marchantia</taxon>
    </lineage>
</organism>
<protein>
    <submittedName>
        <fullName evidence="2">Uncharacterized protein</fullName>
    </submittedName>
</protein>
<sequence>MGGALIRPIQRSARTRAPSAPPPSRAATGDCSLWSCAAAAVPSTIARVRVSDSRTFRGEVVHGDMLNRCCSQLGLRVMKSTLLDRRAKFCKLKTSRPVMMPSMSVVADCRADVVCE</sequence>
<evidence type="ECO:0000256" key="1">
    <source>
        <dbReference type="SAM" id="MobiDB-lite"/>
    </source>
</evidence>
<reference evidence="3" key="1">
    <citation type="journal article" date="2017" name="Cell">
        <title>Insights into land plant evolution garnered from the Marchantia polymorpha genome.</title>
        <authorList>
            <person name="Bowman J.L."/>
            <person name="Kohchi T."/>
            <person name="Yamato K.T."/>
            <person name="Jenkins J."/>
            <person name="Shu S."/>
            <person name="Ishizaki K."/>
            <person name="Yamaoka S."/>
            <person name="Nishihama R."/>
            <person name="Nakamura Y."/>
            <person name="Berger F."/>
            <person name="Adam C."/>
            <person name="Aki S.S."/>
            <person name="Althoff F."/>
            <person name="Araki T."/>
            <person name="Arteaga-Vazquez M.A."/>
            <person name="Balasubrmanian S."/>
            <person name="Barry K."/>
            <person name="Bauer D."/>
            <person name="Boehm C.R."/>
            <person name="Briginshaw L."/>
            <person name="Caballero-Perez J."/>
            <person name="Catarino B."/>
            <person name="Chen F."/>
            <person name="Chiyoda S."/>
            <person name="Chovatia M."/>
            <person name="Davies K.M."/>
            <person name="Delmans M."/>
            <person name="Demura T."/>
            <person name="Dierschke T."/>
            <person name="Dolan L."/>
            <person name="Dorantes-Acosta A.E."/>
            <person name="Eklund D.M."/>
            <person name="Florent S.N."/>
            <person name="Flores-Sandoval E."/>
            <person name="Fujiyama A."/>
            <person name="Fukuzawa H."/>
            <person name="Galik B."/>
            <person name="Grimanelli D."/>
            <person name="Grimwood J."/>
            <person name="Grossniklaus U."/>
            <person name="Hamada T."/>
            <person name="Haseloff J."/>
            <person name="Hetherington A.J."/>
            <person name="Higo A."/>
            <person name="Hirakawa Y."/>
            <person name="Hundley H.N."/>
            <person name="Ikeda Y."/>
            <person name="Inoue K."/>
            <person name="Inoue S.I."/>
            <person name="Ishida S."/>
            <person name="Jia Q."/>
            <person name="Kakita M."/>
            <person name="Kanazawa T."/>
            <person name="Kawai Y."/>
            <person name="Kawashima T."/>
            <person name="Kennedy M."/>
            <person name="Kinose K."/>
            <person name="Kinoshita T."/>
            <person name="Kohara Y."/>
            <person name="Koide E."/>
            <person name="Komatsu K."/>
            <person name="Kopischke S."/>
            <person name="Kubo M."/>
            <person name="Kyozuka J."/>
            <person name="Lagercrantz U."/>
            <person name="Lin S.S."/>
            <person name="Lindquist E."/>
            <person name="Lipzen A.M."/>
            <person name="Lu C.W."/>
            <person name="De Luna E."/>
            <person name="Martienssen R.A."/>
            <person name="Minamino N."/>
            <person name="Mizutani M."/>
            <person name="Mizutani M."/>
            <person name="Mochizuki N."/>
            <person name="Monte I."/>
            <person name="Mosher R."/>
            <person name="Nagasaki H."/>
            <person name="Nakagami H."/>
            <person name="Naramoto S."/>
            <person name="Nishitani K."/>
            <person name="Ohtani M."/>
            <person name="Okamoto T."/>
            <person name="Okumura M."/>
            <person name="Phillips J."/>
            <person name="Pollak B."/>
            <person name="Reinders A."/>
            <person name="Rovekamp M."/>
            <person name="Sano R."/>
            <person name="Sawa S."/>
            <person name="Schmid M.W."/>
            <person name="Shirakawa M."/>
            <person name="Solano R."/>
            <person name="Spunde A."/>
            <person name="Suetsugu N."/>
            <person name="Sugano S."/>
            <person name="Sugiyama A."/>
            <person name="Sun R."/>
            <person name="Suzuki Y."/>
            <person name="Takenaka M."/>
            <person name="Takezawa D."/>
            <person name="Tomogane H."/>
            <person name="Tsuzuki M."/>
            <person name="Ueda T."/>
            <person name="Umeda M."/>
            <person name="Ward J.M."/>
            <person name="Watanabe Y."/>
            <person name="Yazaki K."/>
            <person name="Yokoyama R."/>
            <person name="Yoshitake Y."/>
            <person name="Yotsui I."/>
            <person name="Zachgo S."/>
            <person name="Schmutz J."/>
        </authorList>
    </citation>
    <scope>NUCLEOTIDE SEQUENCE [LARGE SCALE GENOMIC DNA]</scope>
    <source>
        <strain evidence="3">Tak-1</strain>
    </source>
</reference>
<dbReference type="AlphaFoldDB" id="A0A2R6WVW7"/>
<gene>
    <name evidence="2" type="ORF">MARPO_0054s0097</name>
</gene>
<evidence type="ECO:0000313" key="2">
    <source>
        <dbReference type="EMBL" id="PTQ37990.1"/>
    </source>
</evidence>
<proteinExistence type="predicted"/>
<keyword evidence="3" id="KW-1185">Reference proteome</keyword>
<accession>A0A2R6WVW7</accession>
<evidence type="ECO:0000313" key="3">
    <source>
        <dbReference type="Proteomes" id="UP000244005"/>
    </source>
</evidence>